<reference evidence="2 3" key="1">
    <citation type="submission" date="2016-10" db="EMBL/GenBank/DDBJ databases">
        <authorList>
            <person name="de Groot N.N."/>
        </authorList>
    </citation>
    <scope>NUCLEOTIDE SEQUENCE [LARGE SCALE GENOMIC DNA]</scope>
    <source>
        <strain evidence="2 3">DSM 43019</strain>
    </source>
</reference>
<dbReference type="GO" id="GO:0051301">
    <property type="term" value="P:cell division"/>
    <property type="evidence" value="ECO:0007669"/>
    <property type="project" value="UniProtKB-KW"/>
</dbReference>
<keyword evidence="2" id="KW-0132">Cell division</keyword>
<accession>A0A1I2HIV4</accession>
<organism evidence="2 3">
    <name type="scientific">Actinoplanes philippinensis</name>
    <dbReference type="NCBI Taxonomy" id="35752"/>
    <lineage>
        <taxon>Bacteria</taxon>
        <taxon>Bacillati</taxon>
        <taxon>Actinomycetota</taxon>
        <taxon>Actinomycetes</taxon>
        <taxon>Micromonosporales</taxon>
        <taxon>Micromonosporaceae</taxon>
        <taxon>Actinoplanes</taxon>
    </lineage>
</organism>
<dbReference type="STRING" id="35752.SAMN05421541_108217"/>
<dbReference type="EMBL" id="FONV01000008">
    <property type="protein sequence ID" value="SFF29343.1"/>
    <property type="molecule type" value="Genomic_DNA"/>
</dbReference>
<name>A0A1I2HIV4_9ACTN</name>
<evidence type="ECO:0000313" key="2">
    <source>
        <dbReference type="EMBL" id="SFF29343.1"/>
    </source>
</evidence>
<evidence type="ECO:0000313" key="3">
    <source>
        <dbReference type="Proteomes" id="UP000199645"/>
    </source>
</evidence>
<feature type="compositionally biased region" description="Low complexity" evidence="1">
    <location>
        <begin position="409"/>
        <end position="421"/>
    </location>
</feature>
<evidence type="ECO:0000256" key="1">
    <source>
        <dbReference type="SAM" id="MobiDB-lite"/>
    </source>
</evidence>
<proteinExistence type="predicted"/>
<dbReference type="AlphaFoldDB" id="A0A1I2HIV4"/>
<feature type="region of interest" description="Disordered" evidence="1">
    <location>
        <begin position="409"/>
        <end position="467"/>
    </location>
</feature>
<keyword evidence="2" id="KW-0131">Cell cycle</keyword>
<feature type="region of interest" description="Disordered" evidence="1">
    <location>
        <begin position="553"/>
        <end position="590"/>
    </location>
</feature>
<sequence length="850" mass="89803">MPGSAVIARHTVGSALVLHAREQISAEARSMALSVPSDPDNDIVILDLHDELPFDVWDSVAAALHRRGRGIRLMVCGAHPETGALAGQWLSDRLGRPVIAPFGRLIPGAAGLLFVHAADLGGWVCYRQGRTPVWQSKRYPVPAWDGAAVDYLPISSTTAAEPLPGGVWLRESRDEAAIAEHWHRLMSTMPCQPHAMSVILGCPGTAPLSLDDIARFWRGLAPQGRSHARFVHYGPVALRTGETVGQALADLLESPVVLFGGVPAGKPSEPGLFTVGSDGRPGWQVFARELAYHPRDSRGSAARTPRILGHRAPELLGEPLGALAYRYTDDAVVEVIQSGLWLRGEEPPGYADRIRAIPADPDSMRIVVDDAAPALVDRYRELAGDLAGRLDPATRDRTTTPLSSVAVRAGLRAPGPAGGVVTAPQDVPGRPPHDVRDRPSHDVPGRPPHDVQGRPEPASVPEPAVAPPNLTVAGPAVVAEPAPAEGVAAPAPAEAVAAPAPVEPPTSPPARPSWAAGPTMALPLRRPDHPAAPSKPAPAWAAVTLEIPAVASPATAPPPPAVASPATAPPPPAVASPATAPPPPVVREPAEAGASGYFQQTPGDEVRAYRPDLDPAAERAWLRRAFSREFEAVSGGIARILAEHAILQSGPEALEHAVAVRLYLSVWGDSVDKMLRLAEPGVHVSFARCVATGLSRLPSHRGVTYAAADLTTDEMRQLTRRETLTDWGFTNALIERPAGLPGNVEVMLWSTTARRTRLLEPEGDAGLPGRVLFLPGTSFKVLELREPADGARGLLLLRELVRDEAGFGRRVPLDDLALAALRRSVERDAGAGPSLPTSIASRFLGVPGMI</sequence>
<protein>
    <submittedName>
        <fullName evidence="2">Cell division protein DedD (Protein involved in septation)</fullName>
    </submittedName>
</protein>
<dbReference type="Proteomes" id="UP000199645">
    <property type="component" value="Unassembled WGS sequence"/>
</dbReference>
<gene>
    <name evidence="2" type="ORF">SAMN05421541_108217</name>
</gene>
<keyword evidence="3" id="KW-1185">Reference proteome</keyword>
<dbReference type="Gene3D" id="3.90.176.10">
    <property type="entry name" value="Toxin ADP-ribosyltransferase, Chain A, domain 1"/>
    <property type="match status" value="1"/>
</dbReference>
<feature type="region of interest" description="Disordered" evidence="1">
    <location>
        <begin position="498"/>
        <end position="537"/>
    </location>
</feature>
<feature type="compositionally biased region" description="Pro residues" evidence="1">
    <location>
        <begin position="501"/>
        <end position="511"/>
    </location>
</feature>
<feature type="compositionally biased region" description="Pro residues" evidence="1">
    <location>
        <begin position="555"/>
        <end position="586"/>
    </location>
</feature>
<feature type="compositionally biased region" description="Basic and acidic residues" evidence="1">
    <location>
        <begin position="431"/>
        <end position="453"/>
    </location>
</feature>